<keyword evidence="2" id="KW-1185">Reference proteome</keyword>
<accession>A0ABQ8JIJ1</accession>
<reference evidence="1 2" key="1">
    <citation type="journal article" date="2018" name="J. Allergy Clin. Immunol.">
        <title>High-quality assembly of Dermatophagoides pteronyssinus genome and transcriptome reveals a wide range of novel allergens.</title>
        <authorList>
            <person name="Liu X.Y."/>
            <person name="Yang K.Y."/>
            <person name="Wang M.Q."/>
            <person name="Kwok J.S."/>
            <person name="Zeng X."/>
            <person name="Yang Z."/>
            <person name="Xiao X.J."/>
            <person name="Lau C.P."/>
            <person name="Li Y."/>
            <person name="Huang Z.M."/>
            <person name="Ba J.G."/>
            <person name="Yim A.K."/>
            <person name="Ouyang C.Y."/>
            <person name="Ngai S.M."/>
            <person name="Chan T.F."/>
            <person name="Leung E.L."/>
            <person name="Liu L."/>
            <person name="Liu Z.G."/>
            <person name="Tsui S.K."/>
        </authorList>
    </citation>
    <scope>NUCLEOTIDE SEQUENCE [LARGE SCALE GENOMIC DNA]</scope>
    <source>
        <strain evidence="1">Derp</strain>
    </source>
</reference>
<dbReference type="Proteomes" id="UP000887458">
    <property type="component" value="Unassembled WGS sequence"/>
</dbReference>
<proteinExistence type="predicted"/>
<comment type="caution">
    <text evidence="1">The sequence shown here is derived from an EMBL/GenBank/DDBJ whole genome shotgun (WGS) entry which is preliminary data.</text>
</comment>
<organism evidence="1 2">
    <name type="scientific">Dermatophagoides pteronyssinus</name>
    <name type="common">European house dust mite</name>
    <dbReference type="NCBI Taxonomy" id="6956"/>
    <lineage>
        <taxon>Eukaryota</taxon>
        <taxon>Metazoa</taxon>
        <taxon>Ecdysozoa</taxon>
        <taxon>Arthropoda</taxon>
        <taxon>Chelicerata</taxon>
        <taxon>Arachnida</taxon>
        <taxon>Acari</taxon>
        <taxon>Acariformes</taxon>
        <taxon>Sarcoptiformes</taxon>
        <taxon>Astigmata</taxon>
        <taxon>Psoroptidia</taxon>
        <taxon>Analgoidea</taxon>
        <taxon>Pyroglyphidae</taxon>
        <taxon>Dermatophagoidinae</taxon>
        <taxon>Dermatophagoides</taxon>
    </lineage>
</organism>
<evidence type="ECO:0000313" key="1">
    <source>
        <dbReference type="EMBL" id="KAH9422156.1"/>
    </source>
</evidence>
<evidence type="ECO:0000313" key="2">
    <source>
        <dbReference type="Proteomes" id="UP000887458"/>
    </source>
</evidence>
<name>A0ABQ8JIJ1_DERPT</name>
<protein>
    <submittedName>
        <fullName evidence="1">Uncharacterized protein</fullName>
    </submittedName>
</protein>
<reference evidence="1 2" key="2">
    <citation type="journal article" date="2022" name="Mol. Biol. Evol.">
        <title>Comparative Genomics Reveals Insights into the Divergent Evolution of Astigmatic Mites and Household Pest Adaptations.</title>
        <authorList>
            <person name="Xiong Q."/>
            <person name="Wan A.T."/>
            <person name="Liu X."/>
            <person name="Fung C.S."/>
            <person name="Xiao X."/>
            <person name="Malainual N."/>
            <person name="Hou J."/>
            <person name="Wang L."/>
            <person name="Wang M."/>
            <person name="Yang K.Y."/>
            <person name="Cui Y."/>
            <person name="Leung E.L."/>
            <person name="Nong W."/>
            <person name="Shin S.K."/>
            <person name="Au S.W."/>
            <person name="Jeong K.Y."/>
            <person name="Chew F.T."/>
            <person name="Hui J.H."/>
            <person name="Leung T.F."/>
            <person name="Tungtrongchitr A."/>
            <person name="Zhong N."/>
            <person name="Liu Z."/>
            <person name="Tsui S.K."/>
        </authorList>
    </citation>
    <scope>NUCLEOTIDE SEQUENCE [LARGE SCALE GENOMIC DNA]</scope>
    <source>
        <strain evidence="1">Derp</strain>
    </source>
</reference>
<dbReference type="EMBL" id="NJHN03000037">
    <property type="protein sequence ID" value="KAH9422156.1"/>
    <property type="molecule type" value="Genomic_DNA"/>
</dbReference>
<sequence>MSRTFFNGYIDHGRGPPSNAKSIPAPTIGSRISPPICVSTIDANDSSVDCQLYSLPVAPVASTCTEAMLIFKIVAPGTIKTSFDGSNKRLATTCILISAGLTLLINSLSLISVARIFAEPVFTPSTKIIELFRPRVSQYSTKSGAAYDDVDQGRYRITSVGIKVQSNETPPIDANIRIVSGSSP</sequence>
<gene>
    <name evidence="1" type="ORF">DERP_002451</name>
</gene>